<dbReference type="Pfam" id="PF10502">
    <property type="entry name" value="Peptidase_S26"/>
    <property type="match status" value="1"/>
</dbReference>
<dbReference type="SUPFAM" id="SSF51306">
    <property type="entry name" value="LexA/Signal peptidase"/>
    <property type="match status" value="1"/>
</dbReference>
<dbReference type="CDD" id="cd06530">
    <property type="entry name" value="S26_SPase_I"/>
    <property type="match status" value="1"/>
</dbReference>
<feature type="domain" description="Peptidase S26" evidence="9">
    <location>
        <begin position="8"/>
        <end position="218"/>
    </location>
</feature>
<dbReference type="Gene3D" id="2.10.109.10">
    <property type="entry name" value="Umud Fragment, subunit A"/>
    <property type="match status" value="1"/>
</dbReference>
<accession>A0ABS4SK83</accession>
<dbReference type="EMBL" id="JAGINP010000004">
    <property type="protein sequence ID" value="MBP2291820.1"/>
    <property type="molecule type" value="Genomic_DNA"/>
</dbReference>
<dbReference type="InterPro" id="IPR036286">
    <property type="entry name" value="LexA/Signal_pep-like_sf"/>
</dbReference>
<dbReference type="InterPro" id="IPR019757">
    <property type="entry name" value="Pept_S26A_signal_pept_1_Lys-AS"/>
</dbReference>
<dbReference type="PANTHER" id="PTHR43390">
    <property type="entry name" value="SIGNAL PEPTIDASE I"/>
    <property type="match status" value="1"/>
</dbReference>
<dbReference type="PROSITE" id="PS00501">
    <property type="entry name" value="SPASE_I_1"/>
    <property type="match status" value="1"/>
</dbReference>
<evidence type="ECO:0000256" key="4">
    <source>
        <dbReference type="ARBA" id="ARBA00019232"/>
    </source>
</evidence>
<keyword evidence="6 7" id="KW-0378">Hydrolase</keyword>
<dbReference type="GO" id="GO:0009003">
    <property type="term" value="F:signal peptidase activity"/>
    <property type="evidence" value="ECO:0007669"/>
    <property type="project" value="UniProtKB-EC"/>
</dbReference>
<keyword evidence="5 7" id="KW-0645">Protease</keyword>
<evidence type="ECO:0000256" key="2">
    <source>
        <dbReference type="ARBA" id="ARBA00009370"/>
    </source>
</evidence>
<comment type="subcellular location">
    <subcellularLocation>
        <location evidence="8">Membrane</location>
        <topology evidence="8">Single-pass type II membrane protein</topology>
    </subcellularLocation>
</comment>
<reference evidence="10 11" key="1">
    <citation type="submission" date="2021-03" db="EMBL/GenBank/DDBJ databases">
        <title>Genomic Encyclopedia of Type Strains, Phase III (KMG-III): the genomes of soil and plant-associated and newly described type strains.</title>
        <authorList>
            <person name="Whitman W."/>
        </authorList>
    </citation>
    <scope>NUCLEOTIDE SEQUENCE [LARGE SCALE GENOMIC DNA]</scope>
    <source>
        <strain evidence="10 11">IMMIB AFH-6</strain>
    </source>
</reference>
<evidence type="ECO:0000313" key="11">
    <source>
        <dbReference type="Proteomes" id="UP000781958"/>
    </source>
</evidence>
<protein>
    <recommendedName>
        <fullName evidence="4 7">Signal peptidase I</fullName>
        <ecNumber evidence="3 7">3.4.21.89</ecNumber>
    </recommendedName>
</protein>
<dbReference type="InterPro" id="IPR019756">
    <property type="entry name" value="Pept_S26A_signal_pept_1_Ser-AS"/>
</dbReference>
<keyword evidence="11" id="KW-1185">Reference proteome</keyword>
<comment type="catalytic activity">
    <reaction evidence="1 7">
        <text>Cleavage of hydrophobic, N-terminal signal or leader sequences from secreted and periplasmic proteins.</text>
        <dbReference type="EC" id="3.4.21.89"/>
    </reaction>
</comment>
<evidence type="ECO:0000259" key="9">
    <source>
        <dbReference type="Pfam" id="PF10502"/>
    </source>
</evidence>
<dbReference type="InterPro" id="IPR019533">
    <property type="entry name" value="Peptidase_S26"/>
</dbReference>
<evidence type="ECO:0000256" key="8">
    <source>
        <dbReference type="RuleBase" id="RU362042"/>
    </source>
</evidence>
<name>A0ABS4SK83_9PROT</name>
<dbReference type="InterPro" id="IPR019758">
    <property type="entry name" value="Pept_S26A_signal_pept_1_CS"/>
</dbReference>
<dbReference type="PANTHER" id="PTHR43390:SF1">
    <property type="entry name" value="CHLOROPLAST PROCESSING PEPTIDASE"/>
    <property type="match status" value="1"/>
</dbReference>
<dbReference type="PRINTS" id="PR00727">
    <property type="entry name" value="LEADERPTASE"/>
</dbReference>
<comment type="caution">
    <text evidence="10">The sequence shown here is derived from an EMBL/GenBank/DDBJ whole genome shotgun (WGS) entry which is preliminary data.</text>
</comment>
<evidence type="ECO:0000256" key="7">
    <source>
        <dbReference type="RuleBase" id="RU003993"/>
    </source>
</evidence>
<comment type="similarity">
    <text evidence="2 8">Belongs to the peptidase S26 family.</text>
</comment>
<dbReference type="PROSITE" id="PS00760">
    <property type="entry name" value="SPASE_I_2"/>
    <property type="match status" value="1"/>
</dbReference>
<evidence type="ECO:0000256" key="3">
    <source>
        <dbReference type="ARBA" id="ARBA00013208"/>
    </source>
</evidence>
<dbReference type="PROSITE" id="PS00761">
    <property type="entry name" value="SPASE_I_3"/>
    <property type="match status" value="1"/>
</dbReference>
<sequence>MDTKSSLLETLKTIVVALLLAFGVRTAVAEPFHVPSGSMEPTLLVGDFLFASKFPYGYSHFALPAGLPPFAGRVLGHPAERGDIVVFHLPRDPDQSYVKRLIGLPGDTVQVIAGVLHINGAPVGLERVADFTEPGEGGTLRRVPQYVETLPNGVRHRILQDSRLTAMDDTPPFRVPEGHYFMMGDNRSNSLDSRVPAPLGGVGFVPAENLIGRADLRHFSVDLNARLDAPSGWLKALRLNRIGLIG</sequence>
<dbReference type="Proteomes" id="UP000781958">
    <property type="component" value="Unassembled WGS sequence"/>
</dbReference>
<organism evidence="10 11">
    <name type="scientific">Azospirillum rugosum</name>
    <dbReference type="NCBI Taxonomy" id="416170"/>
    <lineage>
        <taxon>Bacteria</taxon>
        <taxon>Pseudomonadati</taxon>
        <taxon>Pseudomonadota</taxon>
        <taxon>Alphaproteobacteria</taxon>
        <taxon>Rhodospirillales</taxon>
        <taxon>Azospirillaceae</taxon>
        <taxon>Azospirillum</taxon>
    </lineage>
</organism>
<evidence type="ECO:0000256" key="5">
    <source>
        <dbReference type="ARBA" id="ARBA00022670"/>
    </source>
</evidence>
<evidence type="ECO:0000256" key="6">
    <source>
        <dbReference type="ARBA" id="ARBA00022801"/>
    </source>
</evidence>
<dbReference type="InterPro" id="IPR000223">
    <property type="entry name" value="Pept_S26A_signal_pept_1"/>
</dbReference>
<proteinExistence type="inferred from homology"/>
<dbReference type="RefSeq" id="WP_209765422.1">
    <property type="nucleotide sequence ID" value="NZ_JAGINP010000004.1"/>
</dbReference>
<gene>
    <name evidence="10" type="ORF">J2851_001569</name>
</gene>
<dbReference type="EC" id="3.4.21.89" evidence="3 7"/>
<dbReference type="NCBIfam" id="TIGR02227">
    <property type="entry name" value="sigpep_I_bact"/>
    <property type="match status" value="1"/>
</dbReference>
<evidence type="ECO:0000256" key="1">
    <source>
        <dbReference type="ARBA" id="ARBA00000677"/>
    </source>
</evidence>
<evidence type="ECO:0000313" key="10">
    <source>
        <dbReference type="EMBL" id="MBP2291820.1"/>
    </source>
</evidence>